<gene>
    <name evidence="20" type="ORF">PFISCL1PPCAC_18877</name>
</gene>
<feature type="compositionally biased region" description="Pro residues" evidence="17">
    <location>
        <begin position="433"/>
        <end position="442"/>
    </location>
</feature>
<dbReference type="GO" id="GO:0005737">
    <property type="term" value="C:cytoplasm"/>
    <property type="evidence" value="ECO:0007669"/>
    <property type="project" value="TreeGrafter"/>
</dbReference>
<feature type="domain" description="PDZ" evidence="19">
    <location>
        <begin position="304"/>
        <end position="392"/>
    </location>
</feature>
<evidence type="ECO:0000256" key="9">
    <source>
        <dbReference type="ARBA" id="ARBA00023203"/>
    </source>
</evidence>
<dbReference type="GO" id="GO:0015629">
    <property type="term" value="C:actin cytoskeleton"/>
    <property type="evidence" value="ECO:0007669"/>
    <property type="project" value="TreeGrafter"/>
</dbReference>
<evidence type="ECO:0000313" key="20">
    <source>
        <dbReference type="EMBL" id="GMT27580.1"/>
    </source>
</evidence>
<evidence type="ECO:0000256" key="7">
    <source>
        <dbReference type="ARBA" id="ARBA00023018"/>
    </source>
</evidence>
<keyword evidence="6" id="KW-0524">Neurogenesis</keyword>
<evidence type="ECO:0000256" key="15">
    <source>
        <dbReference type="ARBA" id="ARBA00082439"/>
    </source>
</evidence>
<feature type="domain" description="SAM" evidence="18">
    <location>
        <begin position="751"/>
        <end position="814"/>
    </location>
</feature>
<feature type="region of interest" description="Disordered" evidence="17">
    <location>
        <begin position="60"/>
        <end position="100"/>
    </location>
</feature>
<dbReference type="InterPro" id="IPR001478">
    <property type="entry name" value="PDZ"/>
</dbReference>
<evidence type="ECO:0000256" key="17">
    <source>
        <dbReference type="SAM" id="MobiDB-lite"/>
    </source>
</evidence>
<accession>A0AAV5WAA2</accession>
<dbReference type="Pfam" id="PF07647">
    <property type="entry name" value="SAM_2"/>
    <property type="match status" value="1"/>
</dbReference>
<evidence type="ECO:0000256" key="1">
    <source>
        <dbReference type="ARBA" id="ARBA00004245"/>
    </source>
</evidence>
<sequence length="841" mass="93312">TKRINEKLTVVSKVGRRLSRSSQKYMATASELMGDDARSRFSHTKALFEQLERQQELPSFYSPRPQRCPPPLPPKPQLQQQLRDGSPAAAAAACPTSPLSQVSRNFEQLASDLDRIRFGKPNGSPPLNNNNNSDISGYARPLSSSSSGGSSTSTHGGGGGTKSAPNGASNGTNYEPYWRDASFYKRRFEDAEEPTSGTRYQLVKTRKDEEDTVEVTERDERGLRVTRNREAMYGEGLMATMRGLSPERPHELENRKISFSTAPIPVYSTHSVDDYDRKNDDIDPVASCAEYELERRLERMELFEVELDKGSEGLGVSIIGMGVGADSGLEKLGIFVKSITPGGAVHRDGSIHVCDQIVSVDGKSLVGVSQLYAAETLRATTNRVHFTIGREPSLDDSEVHALIQQSLAADRMRSLPLEEEDEEDDEEEDGPPTTQPPAPPTVAAPLPQLMQQQHHQQRVPSALAMSMEESEIRAKIAALELEVELSQKKADQMHNVLDSTKEHYTQLERKYDQANALLRNYQEREKELLSREETHVEQLKEKDAHYANLVTSLKTRIDELEDSLEEARKGELASRKGELRDLKQKLDEEFGPAAKARLSHSSSSPPPLPTAAPPSVSQSPAAAPAAAATAAAHSEGAAYRPGGEKTAMETMMEEKVMTTKISPSSVKSHSKRDADTSYNSGWNHDDTRSVVSSSCDSPIPRVSEPASPALPHKFSAHRRLLFPLRKRYALNESEFWRASADQIQGLQVLHWSVDDICQLLVSMGLDKYIPEMTINKINGVKFLELDSSKLKTMGIQNHSDRSLIKKKVKMIKVRIERERKMLEKESRARAHAAHLTQSIPI</sequence>
<dbReference type="EMBL" id="BTSY01000005">
    <property type="protein sequence ID" value="GMT27580.1"/>
    <property type="molecule type" value="Genomic_DNA"/>
</dbReference>
<dbReference type="GO" id="GO:0051015">
    <property type="term" value="F:actin filament binding"/>
    <property type="evidence" value="ECO:0007669"/>
    <property type="project" value="TreeGrafter"/>
</dbReference>
<dbReference type="InterPro" id="IPR040645">
    <property type="entry name" value="Neurabin-1/2_PDZ"/>
</dbReference>
<evidence type="ECO:0000256" key="2">
    <source>
        <dbReference type="ARBA" id="ARBA00022473"/>
    </source>
</evidence>
<evidence type="ECO:0000256" key="5">
    <source>
        <dbReference type="ARBA" id="ARBA00022782"/>
    </source>
</evidence>
<feature type="region of interest" description="Disordered" evidence="17">
    <location>
        <begin position="655"/>
        <end position="706"/>
    </location>
</feature>
<dbReference type="FunFam" id="2.30.42.10:FF:000010">
    <property type="entry name" value="Neurabin-1 isoform 1"/>
    <property type="match status" value="1"/>
</dbReference>
<evidence type="ECO:0000256" key="11">
    <source>
        <dbReference type="ARBA" id="ARBA00034103"/>
    </source>
</evidence>
<dbReference type="CDD" id="cd09512">
    <property type="entry name" value="SAM_Neurabin-like"/>
    <property type="match status" value="1"/>
</dbReference>
<dbReference type="SUPFAM" id="SSF47769">
    <property type="entry name" value="SAM/Pointed domain"/>
    <property type="match status" value="1"/>
</dbReference>
<proteinExistence type="predicted"/>
<reference evidence="20" key="1">
    <citation type="submission" date="2023-10" db="EMBL/GenBank/DDBJ databases">
        <title>Genome assembly of Pristionchus species.</title>
        <authorList>
            <person name="Yoshida K."/>
            <person name="Sommer R.J."/>
        </authorList>
    </citation>
    <scope>NUCLEOTIDE SEQUENCE</scope>
    <source>
        <strain evidence="20">RS5133</strain>
    </source>
</reference>
<organism evidence="20 21">
    <name type="scientific">Pristionchus fissidentatus</name>
    <dbReference type="NCBI Taxonomy" id="1538716"/>
    <lineage>
        <taxon>Eukaryota</taxon>
        <taxon>Metazoa</taxon>
        <taxon>Ecdysozoa</taxon>
        <taxon>Nematoda</taxon>
        <taxon>Chromadorea</taxon>
        <taxon>Rhabditida</taxon>
        <taxon>Rhabditina</taxon>
        <taxon>Diplogasteromorpha</taxon>
        <taxon>Diplogasteroidea</taxon>
        <taxon>Neodiplogasteridae</taxon>
        <taxon>Pristionchus</taxon>
    </lineage>
</organism>
<feature type="compositionally biased region" description="Low complexity" evidence="17">
    <location>
        <begin position="77"/>
        <end position="93"/>
    </location>
</feature>
<dbReference type="PROSITE" id="PS50106">
    <property type="entry name" value="PDZ"/>
    <property type="match status" value="1"/>
</dbReference>
<keyword evidence="2" id="KW-0217">Developmental protein</keyword>
<dbReference type="GO" id="GO:0007015">
    <property type="term" value="P:actin filament organization"/>
    <property type="evidence" value="ECO:0007669"/>
    <property type="project" value="TreeGrafter"/>
</dbReference>
<keyword evidence="9" id="KW-0009">Actin-binding</keyword>
<feature type="region of interest" description="Disordered" evidence="17">
    <location>
        <begin position="116"/>
        <end position="173"/>
    </location>
</feature>
<dbReference type="SMART" id="SM00228">
    <property type="entry name" value="PDZ"/>
    <property type="match status" value="1"/>
</dbReference>
<dbReference type="Gene3D" id="2.30.42.10">
    <property type="match status" value="1"/>
</dbReference>
<dbReference type="GO" id="GO:0030425">
    <property type="term" value="C:dendrite"/>
    <property type="evidence" value="ECO:0007669"/>
    <property type="project" value="TreeGrafter"/>
</dbReference>
<dbReference type="InterPro" id="IPR013761">
    <property type="entry name" value="SAM/pointed_sf"/>
</dbReference>
<keyword evidence="4" id="KW-0597">Phosphoprotein</keyword>
<dbReference type="Gene3D" id="1.10.150.50">
    <property type="entry name" value="Transcription Factor, Ets-1"/>
    <property type="match status" value="1"/>
</dbReference>
<evidence type="ECO:0000256" key="12">
    <source>
        <dbReference type="ARBA" id="ARBA00067399"/>
    </source>
</evidence>
<dbReference type="GO" id="GO:0019722">
    <property type="term" value="P:calcium-mediated signaling"/>
    <property type="evidence" value="ECO:0007669"/>
    <property type="project" value="TreeGrafter"/>
</dbReference>
<dbReference type="PANTHER" id="PTHR16154">
    <property type="entry name" value="NEURABIN"/>
    <property type="match status" value="1"/>
</dbReference>
<protein>
    <recommendedName>
        <fullName evidence="12">Neurabin-1</fullName>
    </recommendedName>
    <alternativeName>
        <fullName evidence="14">Neurabin-I</fullName>
    </alternativeName>
    <alternativeName>
        <fullName evidence="13">Neural tissue-specific F-actin-binding protein I</fullName>
    </alternativeName>
    <alternativeName>
        <fullName evidence="15">Protein phosphatase 1 regulatory subunit 9A</fullName>
    </alternativeName>
</protein>
<keyword evidence="3" id="KW-0963">Cytoplasm</keyword>
<dbReference type="PANTHER" id="PTHR16154:SF6">
    <property type="entry name" value="SPINOPHILIN, ISOFORM J"/>
    <property type="match status" value="1"/>
</dbReference>
<comment type="subcellular location">
    <subcellularLocation>
        <location evidence="1">Cytoplasm</location>
        <location evidence="1">Cytoskeleton</location>
    </subcellularLocation>
    <subcellularLocation>
        <location evidence="11">Synapse</location>
    </subcellularLocation>
</comment>
<keyword evidence="8 16" id="KW-0175">Coiled coil</keyword>
<dbReference type="SMART" id="SM00454">
    <property type="entry name" value="SAM"/>
    <property type="match status" value="1"/>
</dbReference>
<evidence type="ECO:0000256" key="3">
    <source>
        <dbReference type="ARBA" id="ARBA00022490"/>
    </source>
</evidence>
<keyword evidence="5" id="KW-0221">Differentiation</keyword>
<dbReference type="PROSITE" id="PS50105">
    <property type="entry name" value="SAM_DOMAIN"/>
    <property type="match status" value="1"/>
</dbReference>
<evidence type="ECO:0000313" key="21">
    <source>
        <dbReference type="Proteomes" id="UP001432322"/>
    </source>
</evidence>
<dbReference type="AlphaFoldDB" id="A0AAV5WAA2"/>
<dbReference type="GO" id="GO:0014069">
    <property type="term" value="C:postsynaptic density"/>
    <property type="evidence" value="ECO:0007669"/>
    <property type="project" value="TreeGrafter"/>
</dbReference>
<feature type="compositionally biased region" description="Polar residues" evidence="17">
    <location>
        <begin position="164"/>
        <end position="173"/>
    </location>
</feature>
<feature type="compositionally biased region" description="Low complexity" evidence="17">
    <location>
        <begin position="593"/>
        <end position="603"/>
    </location>
</feature>
<dbReference type="Pfam" id="PF17817">
    <property type="entry name" value="PDZ_5"/>
    <property type="match status" value="1"/>
</dbReference>
<dbReference type="InterPro" id="IPR043446">
    <property type="entry name" value="Neurabin-like"/>
</dbReference>
<evidence type="ECO:0000256" key="6">
    <source>
        <dbReference type="ARBA" id="ARBA00022902"/>
    </source>
</evidence>
<evidence type="ECO:0000259" key="18">
    <source>
        <dbReference type="PROSITE" id="PS50105"/>
    </source>
</evidence>
<feature type="compositionally biased region" description="Low complexity" evidence="17">
    <location>
        <begin position="613"/>
        <end position="641"/>
    </location>
</feature>
<keyword evidence="7" id="KW-0770">Synapse</keyword>
<feature type="compositionally biased region" description="Pro residues" evidence="17">
    <location>
        <begin position="66"/>
        <end position="76"/>
    </location>
</feature>
<comment type="caution">
    <text evidence="20">The sequence shown here is derived from an EMBL/GenBank/DDBJ whole genome shotgun (WGS) entry which is preliminary data.</text>
</comment>
<keyword evidence="10" id="KW-0206">Cytoskeleton</keyword>
<dbReference type="SUPFAM" id="SSF50156">
    <property type="entry name" value="PDZ domain-like"/>
    <property type="match status" value="1"/>
</dbReference>
<feature type="compositionally biased region" description="Acidic residues" evidence="17">
    <location>
        <begin position="417"/>
        <end position="430"/>
    </location>
</feature>
<feature type="coiled-coil region" evidence="16">
    <location>
        <begin position="490"/>
        <end position="570"/>
    </location>
</feature>
<dbReference type="GO" id="GO:0031175">
    <property type="term" value="P:neuron projection development"/>
    <property type="evidence" value="ECO:0007669"/>
    <property type="project" value="TreeGrafter"/>
</dbReference>
<feature type="region of interest" description="Disordered" evidence="17">
    <location>
        <begin position="410"/>
        <end position="444"/>
    </location>
</feature>
<evidence type="ECO:0000256" key="4">
    <source>
        <dbReference type="ARBA" id="ARBA00022553"/>
    </source>
</evidence>
<evidence type="ECO:0000256" key="16">
    <source>
        <dbReference type="SAM" id="Coils"/>
    </source>
</evidence>
<name>A0AAV5WAA2_9BILA</name>
<keyword evidence="21" id="KW-1185">Reference proteome</keyword>
<evidence type="ECO:0000259" key="19">
    <source>
        <dbReference type="PROSITE" id="PS50106"/>
    </source>
</evidence>
<dbReference type="InterPro" id="IPR036034">
    <property type="entry name" value="PDZ_sf"/>
</dbReference>
<dbReference type="Pfam" id="PF00595">
    <property type="entry name" value="PDZ"/>
    <property type="match status" value="1"/>
</dbReference>
<dbReference type="Proteomes" id="UP001432322">
    <property type="component" value="Unassembled WGS sequence"/>
</dbReference>
<feature type="compositionally biased region" description="Low complexity" evidence="17">
    <location>
        <begin position="119"/>
        <end position="154"/>
    </location>
</feature>
<dbReference type="InterPro" id="IPR001660">
    <property type="entry name" value="SAM"/>
</dbReference>
<feature type="non-terminal residue" evidence="20">
    <location>
        <position position="1"/>
    </location>
</feature>
<evidence type="ECO:0000256" key="14">
    <source>
        <dbReference type="ARBA" id="ARBA00077125"/>
    </source>
</evidence>
<evidence type="ECO:0000256" key="10">
    <source>
        <dbReference type="ARBA" id="ARBA00023212"/>
    </source>
</evidence>
<evidence type="ECO:0000256" key="8">
    <source>
        <dbReference type="ARBA" id="ARBA00023054"/>
    </source>
</evidence>
<feature type="region of interest" description="Disordered" evidence="17">
    <location>
        <begin position="593"/>
        <end position="643"/>
    </location>
</feature>
<evidence type="ECO:0000256" key="13">
    <source>
        <dbReference type="ARBA" id="ARBA00076637"/>
    </source>
</evidence>
<dbReference type="FunFam" id="1.10.150.50:FF:000008">
    <property type="entry name" value="Neurabin-1 isoform 1-like protein"/>
    <property type="match status" value="1"/>
</dbReference>